<gene>
    <name evidence="3" type="ORF">bhn_I1064</name>
</gene>
<name>A0A1D9P0E2_9FIRM</name>
<dbReference type="PANTHER" id="PTHR44757:SF2">
    <property type="entry name" value="BIOFILM ARCHITECTURE MAINTENANCE PROTEIN MBAA"/>
    <property type="match status" value="1"/>
</dbReference>
<protein>
    <submittedName>
        <fullName evidence="3">GGDEF/EAL domain-containing protein</fullName>
    </submittedName>
</protein>
<evidence type="ECO:0000259" key="2">
    <source>
        <dbReference type="PROSITE" id="PS50887"/>
    </source>
</evidence>
<dbReference type="CDD" id="cd01948">
    <property type="entry name" value="EAL"/>
    <property type="match status" value="1"/>
</dbReference>
<dbReference type="InterPro" id="IPR043128">
    <property type="entry name" value="Rev_trsase/Diguanyl_cyclase"/>
</dbReference>
<evidence type="ECO:0000313" key="4">
    <source>
        <dbReference type="Proteomes" id="UP000179284"/>
    </source>
</evidence>
<dbReference type="InterPro" id="IPR029787">
    <property type="entry name" value="Nucleotide_cyclase"/>
</dbReference>
<proteinExistence type="predicted"/>
<dbReference type="Gene3D" id="3.30.70.270">
    <property type="match status" value="1"/>
</dbReference>
<dbReference type="SUPFAM" id="SSF55785">
    <property type="entry name" value="PYP-like sensor domain (PAS domain)"/>
    <property type="match status" value="1"/>
</dbReference>
<dbReference type="EMBL" id="CP017831">
    <property type="protein sequence ID" value="AOZ96098.1"/>
    <property type="molecule type" value="Genomic_DNA"/>
</dbReference>
<dbReference type="CDD" id="cd01949">
    <property type="entry name" value="GGDEF"/>
    <property type="match status" value="1"/>
</dbReference>
<dbReference type="InterPro" id="IPR000160">
    <property type="entry name" value="GGDEF_dom"/>
</dbReference>
<feature type="domain" description="EAL" evidence="1">
    <location>
        <begin position="316"/>
        <end position="570"/>
    </location>
</feature>
<reference evidence="4" key="1">
    <citation type="submission" date="2016-10" db="EMBL/GenBank/DDBJ databases">
        <title>The complete genome sequence of the rumen bacterium Butyrivibrio hungatei MB2003.</title>
        <authorList>
            <person name="Palevich N."/>
            <person name="Kelly W.J."/>
            <person name="Leahy S.C."/>
            <person name="Altermann E."/>
            <person name="Rakonjac J."/>
            <person name="Attwood G.T."/>
        </authorList>
    </citation>
    <scope>NUCLEOTIDE SEQUENCE [LARGE SCALE GENOMIC DNA]</scope>
    <source>
        <strain evidence="4">MB2003</strain>
    </source>
</reference>
<dbReference type="PROSITE" id="PS50883">
    <property type="entry name" value="EAL"/>
    <property type="match status" value="1"/>
</dbReference>
<dbReference type="Gene3D" id="3.20.20.450">
    <property type="entry name" value="EAL domain"/>
    <property type="match status" value="1"/>
</dbReference>
<dbReference type="Pfam" id="PF00990">
    <property type="entry name" value="GGDEF"/>
    <property type="match status" value="1"/>
</dbReference>
<feature type="domain" description="GGDEF" evidence="2">
    <location>
        <begin position="180"/>
        <end position="307"/>
    </location>
</feature>
<dbReference type="InterPro" id="IPR001633">
    <property type="entry name" value="EAL_dom"/>
</dbReference>
<sequence length="577" mass="66708">MREEFFDTQVCGSLPTNLPGGFFVYEIEGDEHIVFADFNVIDLFGCNTFEEFIEYTGGSFTGMVLDEDLQKIETLIKAQTIFGEKRHDYVRYRIRTKTGDVRFIEDFGHLLHSINGKSYFFVFIVDVDQNEFFNNSRNSFAEAELLSRNKETDKLTGLFTMSFFYHIVQNMLTSPEGRRKDVSFIYFDIPNFKLYNERLGFKMGDELLCDLAKKIKDTFTGATVARFSDDHFMVCATGSRDEILSKVEIVFRKMLLAEDVNKKVRIKAGIYFLDDVRAEVGLACDHARLACNSIKGRHDLNYCVYDDILREKLRKQQYVVDHIEEAIQKEYIKVFYQPVIRVKSGEICGYEALVRWIDPNIGMLNPGDFIETLEQFHLIHLVDTFVMKKVCEDYKKLKEAGECVVPVSINVSRLDFEICDVFEALEQARIPCEMPRNMLDIEITESAFNDNTGLVKNECKRIRDKGYHIWIDDFGSGYSSLNTIADYEFDVLKLDLVFLRSYDNSQRTGQLMSFIFKGAVALGVSPLCEGVETEEHYEFLKRSGCERAQGFFFGKPMIMDETRAFTKQKGITWEKIG</sequence>
<organism evidence="3 4">
    <name type="scientific">Butyrivibrio hungatei</name>
    <dbReference type="NCBI Taxonomy" id="185008"/>
    <lineage>
        <taxon>Bacteria</taxon>
        <taxon>Bacillati</taxon>
        <taxon>Bacillota</taxon>
        <taxon>Clostridia</taxon>
        <taxon>Lachnospirales</taxon>
        <taxon>Lachnospiraceae</taxon>
        <taxon>Butyrivibrio</taxon>
    </lineage>
</organism>
<dbReference type="Gene3D" id="3.30.450.20">
    <property type="entry name" value="PAS domain"/>
    <property type="match status" value="1"/>
</dbReference>
<dbReference type="AlphaFoldDB" id="A0A1D9P0E2"/>
<dbReference type="SUPFAM" id="SSF141868">
    <property type="entry name" value="EAL domain-like"/>
    <property type="match status" value="1"/>
</dbReference>
<dbReference type="PROSITE" id="PS50887">
    <property type="entry name" value="GGDEF"/>
    <property type="match status" value="1"/>
</dbReference>
<dbReference type="PANTHER" id="PTHR44757">
    <property type="entry name" value="DIGUANYLATE CYCLASE DGCP"/>
    <property type="match status" value="1"/>
</dbReference>
<dbReference type="NCBIfam" id="TIGR00254">
    <property type="entry name" value="GGDEF"/>
    <property type="match status" value="1"/>
</dbReference>
<dbReference type="Pfam" id="PF00563">
    <property type="entry name" value="EAL"/>
    <property type="match status" value="1"/>
</dbReference>
<dbReference type="RefSeq" id="WP_071175818.1">
    <property type="nucleotide sequence ID" value="NZ_CP017831.1"/>
</dbReference>
<evidence type="ECO:0000259" key="1">
    <source>
        <dbReference type="PROSITE" id="PS50883"/>
    </source>
</evidence>
<dbReference type="InterPro" id="IPR052155">
    <property type="entry name" value="Biofilm_reg_signaling"/>
</dbReference>
<accession>A0A1D9P0E2</accession>
<dbReference type="SMART" id="SM00267">
    <property type="entry name" value="GGDEF"/>
    <property type="match status" value="1"/>
</dbReference>
<dbReference type="SUPFAM" id="SSF55073">
    <property type="entry name" value="Nucleotide cyclase"/>
    <property type="match status" value="1"/>
</dbReference>
<dbReference type="SMART" id="SM00052">
    <property type="entry name" value="EAL"/>
    <property type="match status" value="1"/>
</dbReference>
<dbReference type="Proteomes" id="UP000179284">
    <property type="component" value="Chromosome I"/>
</dbReference>
<evidence type="ECO:0000313" key="3">
    <source>
        <dbReference type="EMBL" id="AOZ96098.1"/>
    </source>
</evidence>
<dbReference type="InterPro" id="IPR035965">
    <property type="entry name" value="PAS-like_dom_sf"/>
</dbReference>
<dbReference type="KEGG" id="bhu:bhn_I1064"/>
<dbReference type="InterPro" id="IPR035919">
    <property type="entry name" value="EAL_sf"/>
</dbReference>
<keyword evidence="4" id="KW-1185">Reference proteome</keyword>
<dbReference type="OrthoDB" id="9805474at2"/>